<dbReference type="HAMAP" id="MF_02040">
    <property type="entry name" value="Mrp_NBP35"/>
    <property type="match status" value="1"/>
</dbReference>
<dbReference type="Pfam" id="PF10609">
    <property type="entry name" value="ParA"/>
    <property type="match status" value="1"/>
</dbReference>
<keyword evidence="1 6" id="KW-0479">Metal-binding</keyword>
<evidence type="ECO:0000313" key="8">
    <source>
        <dbReference type="EMBL" id="GGD22564.1"/>
    </source>
</evidence>
<evidence type="ECO:0000256" key="3">
    <source>
        <dbReference type="ARBA" id="ARBA00022840"/>
    </source>
</evidence>
<dbReference type="InterPro" id="IPR027417">
    <property type="entry name" value="P-loop_NTPase"/>
</dbReference>
<evidence type="ECO:0000256" key="1">
    <source>
        <dbReference type="ARBA" id="ARBA00022723"/>
    </source>
</evidence>
<protein>
    <recommendedName>
        <fullName evidence="6">Iron-sulfur cluster carrier protein</fullName>
    </recommendedName>
</protein>
<sequence>MITRIMAHLAHVEAEGIKGNIIEAGLVTEKDVSVNGHKVVVSVNVPGDFMGDIKALQQDIETRLKGNIPQIENLLVVLTGESGVALAKAEAEAKAPPKLRKEPAKNPGVPGPDMRPAQAAIPGIKHIVAVASGKGGVGKSTTAVNIAATLASLGFKVGLLDADIYGPSIPRLLDITERPGMEGDRVVPIEKYGMKIMSMGFLMDEEAPLIWRGPMVVTALMQMTRDVKWGELDFLILDMPPGTGDAQLTMAQQTPLSGAVIVSTPQDLALVDARKGLKMFRDVDVPILGIIENMSTFVCPHCGEVSEIFGHGGAEADARRLGVMFLGAVPLHMAIREYSDAGKPLVVAEPDSVHADFYRKVSLKIATLLGMAEDDEEDDD</sequence>
<proteinExistence type="inferred from homology"/>
<dbReference type="InterPro" id="IPR034904">
    <property type="entry name" value="FSCA_dom_sf"/>
</dbReference>
<dbReference type="InterPro" id="IPR033756">
    <property type="entry name" value="YlxH/NBP35"/>
</dbReference>
<dbReference type="SUPFAM" id="SSF52540">
    <property type="entry name" value="P-loop containing nucleoside triphosphate hydrolases"/>
    <property type="match status" value="1"/>
</dbReference>
<comment type="subunit">
    <text evidence="6">Homodimer.</text>
</comment>
<gene>
    <name evidence="8" type="ORF">GCM10011358_03860</name>
</gene>
<keyword evidence="6" id="KW-0378">Hydrolase</keyword>
<keyword evidence="9" id="KW-1185">Reference proteome</keyword>
<evidence type="ECO:0000256" key="2">
    <source>
        <dbReference type="ARBA" id="ARBA00022741"/>
    </source>
</evidence>
<organism evidence="8 9">
    <name type="scientific">Sinisalibacter lacisalsi</name>
    <dbReference type="NCBI Taxonomy" id="1526570"/>
    <lineage>
        <taxon>Bacteria</taxon>
        <taxon>Pseudomonadati</taxon>
        <taxon>Pseudomonadota</taxon>
        <taxon>Alphaproteobacteria</taxon>
        <taxon>Rhodobacterales</taxon>
        <taxon>Roseobacteraceae</taxon>
        <taxon>Sinisalibacter</taxon>
    </lineage>
</organism>
<name>A0ABQ1QDT4_9RHOB</name>
<reference evidence="9" key="1">
    <citation type="journal article" date="2019" name="Int. J. Syst. Evol. Microbiol.">
        <title>The Global Catalogue of Microorganisms (GCM) 10K type strain sequencing project: providing services to taxonomists for standard genome sequencing and annotation.</title>
        <authorList>
            <consortium name="The Broad Institute Genomics Platform"/>
            <consortium name="The Broad Institute Genome Sequencing Center for Infectious Disease"/>
            <person name="Wu L."/>
            <person name="Ma J."/>
        </authorList>
    </citation>
    <scope>NUCLEOTIDE SEQUENCE [LARGE SCALE GENOMIC DNA]</scope>
    <source>
        <strain evidence="9">CGMCC 1.12922</strain>
    </source>
</reference>
<evidence type="ECO:0000313" key="9">
    <source>
        <dbReference type="Proteomes" id="UP000617355"/>
    </source>
</evidence>
<dbReference type="RefSeq" id="WP_229738009.1">
    <property type="nucleotide sequence ID" value="NZ_BMGI01000001.1"/>
</dbReference>
<dbReference type="Proteomes" id="UP000617355">
    <property type="component" value="Unassembled WGS sequence"/>
</dbReference>
<dbReference type="PANTHER" id="PTHR42961:SF2">
    <property type="entry name" value="IRON-SULFUR PROTEIN NUBPL"/>
    <property type="match status" value="1"/>
</dbReference>
<keyword evidence="3 6" id="KW-0067">ATP-binding</keyword>
<comment type="caution">
    <text evidence="8">The sequence shown here is derived from an EMBL/GenBank/DDBJ whole genome shotgun (WGS) entry which is preliminary data.</text>
</comment>
<evidence type="ECO:0000256" key="6">
    <source>
        <dbReference type="HAMAP-Rule" id="MF_02040"/>
    </source>
</evidence>
<dbReference type="Gene3D" id="3.40.50.300">
    <property type="entry name" value="P-loop containing nucleotide triphosphate hydrolases"/>
    <property type="match status" value="1"/>
</dbReference>
<dbReference type="SUPFAM" id="SSF117916">
    <property type="entry name" value="Fe-S cluster assembly (FSCA) domain-like"/>
    <property type="match status" value="1"/>
</dbReference>
<dbReference type="InterPro" id="IPR019591">
    <property type="entry name" value="Mrp/NBP35_ATP-bd"/>
</dbReference>
<dbReference type="CDD" id="cd02037">
    <property type="entry name" value="Mrp_NBP35"/>
    <property type="match status" value="1"/>
</dbReference>
<feature type="region of interest" description="Disordered" evidence="7">
    <location>
        <begin position="91"/>
        <end position="112"/>
    </location>
</feature>
<comment type="function">
    <text evidence="6">Binds and transfers iron-sulfur (Fe-S) clusters to target apoproteins. Can hydrolyze ATP.</text>
</comment>
<feature type="compositionally biased region" description="Basic and acidic residues" evidence="7">
    <location>
        <begin position="91"/>
        <end position="104"/>
    </location>
</feature>
<evidence type="ECO:0000256" key="5">
    <source>
        <dbReference type="ARBA" id="ARBA00023014"/>
    </source>
</evidence>
<keyword evidence="5 6" id="KW-0411">Iron-sulfur</keyword>
<comment type="similarity">
    <text evidence="6">Belongs to the Mrp/NBP35 ATP-binding proteins family.</text>
</comment>
<dbReference type="PANTHER" id="PTHR42961">
    <property type="entry name" value="IRON-SULFUR PROTEIN NUBPL"/>
    <property type="match status" value="1"/>
</dbReference>
<evidence type="ECO:0000256" key="7">
    <source>
        <dbReference type="SAM" id="MobiDB-lite"/>
    </source>
</evidence>
<dbReference type="Gene3D" id="3.30.300.130">
    <property type="entry name" value="Fe-S cluster assembly (FSCA)"/>
    <property type="match status" value="1"/>
</dbReference>
<dbReference type="InterPro" id="IPR000808">
    <property type="entry name" value="Mrp-like_CS"/>
</dbReference>
<feature type="binding site" evidence="6">
    <location>
        <begin position="133"/>
        <end position="140"/>
    </location>
    <ligand>
        <name>ATP</name>
        <dbReference type="ChEBI" id="CHEBI:30616"/>
    </ligand>
</feature>
<dbReference type="EMBL" id="BMGI01000001">
    <property type="protein sequence ID" value="GGD22564.1"/>
    <property type="molecule type" value="Genomic_DNA"/>
</dbReference>
<dbReference type="InterPro" id="IPR044304">
    <property type="entry name" value="NUBPL-like"/>
</dbReference>
<keyword evidence="2 6" id="KW-0547">Nucleotide-binding</keyword>
<dbReference type="PROSITE" id="PS01215">
    <property type="entry name" value="MRP"/>
    <property type="match status" value="1"/>
</dbReference>
<keyword evidence="4 6" id="KW-0408">Iron</keyword>
<evidence type="ECO:0000256" key="4">
    <source>
        <dbReference type="ARBA" id="ARBA00023004"/>
    </source>
</evidence>
<accession>A0ABQ1QDT4</accession>